<evidence type="ECO:0000256" key="2">
    <source>
        <dbReference type="ARBA" id="ARBA00022448"/>
    </source>
</evidence>
<evidence type="ECO:0000313" key="8">
    <source>
        <dbReference type="EMBL" id="GLS90790.1"/>
    </source>
</evidence>
<dbReference type="EMBL" id="BSPQ01000005">
    <property type="protein sequence ID" value="GLS90790.1"/>
    <property type="molecule type" value="Genomic_DNA"/>
</dbReference>
<feature type="transmembrane region" description="Helical" evidence="7">
    <location>
        <begin position="36"/>
        <end position="55"/>
    </location>
</feature>
<feature type="transmembrane region" description="Helical" evidence="7">
    <location>
        <begin position="132"/>
        <end position="157"/>
    </location>
</feature>
<feature type="transmembrane region" description="Helical" evidence="7">
    <location>
        <begin position="338"/>
        <end position="354"/>
    </location>
</feature>
<evidence type="ECO:0000256" key="6">
    <source>
        <dbReference type="ARBA" id="ARBA00023136"/>
    </source>
</evidence>
<protein>
    <submittedName>
        <fullName evidence="8">Fusaric acid resistance protein</fullName>
    </submittedName>
</protein>
<evidence type="ECO:0000256" key="5">
    <source>
        <dbReference type="ARBA" id="ARBA00022989"/>
    </source>
</evidence>
<feature type="transmembrane region" description="Helical" evidence="7">
    <location>
        <begin position="109"/>
        <end position="126"/>
    </location>
</feature>
<dbReference type="InterPro" id="IPR006726">
    <property type="entry name" value="PHBA_efflux_AaeB/fusaric-R"/>
</dbReference>
<keyword evidence="6 7" id="KW-0472">Membrane</keyword>
<feature type="transmembrane region" description="Helical" evidence="7">
    <location>
        <begin position="361"/>
        <end position="381"/>
    </location>
</feature>
<feature type="transmembrane region" description="Helical" evidence="7">
    <location>
        <begin position="85"/>
        <end position="102"/>
    </location>
</feature>
<feature type="transmembrane region" description="Helical" evidence="7">
    <location>
        <begin position="441"/>
        <end position="458"/>
    </location>
</feature>
<organism evidence="8 9">
    <name type="scientific">Psychromonas marina</name>
    <dbReference type="NCBI Taxonomy" id="88364"/>
    <lineage>
        <taxon>Bacteria</taxon>
        <taxon>Pseudomonadati</taxon>
        <taxon>Pseudomonadota</taxon>
        <taxon>Gammaproteobacteria</taxon>
        <taxon>Alteromonadales</taxon>
        <taxon>Psychromonadaceae</taxon>
        <taxon>Psychromonas</taxon>
    </lineage>
</organism>
<feature type="transmembrane region" description="Helical" evidence="7">
    <location>
        <begin position="62"/>
        <end position="79"/>
    </location>
</feature>
<keyword evidence="9" id="KW-1185">Reference proteome</keyword>
<evidence type="ECO:0000256" key="7">
    <source>
        <dbReference type="SAM" id="Phobius"/>
    </source>
</evidence>
<keyword evidence="5 7" id="KW-1133">Transmembrane helix</keyword>
<gene>
    <name evidence="8" type="ORF">GCM10007916_18570</name>
</gene>
<evidence type="ECO:0000256" key="1">
    <source>
        <dbReference type="ARBA" id="ARBA00004651"/>
    </source>
</evidence>
<keyword evidence="2" id="KW-0813">Transport</keyword>
<name>A0ABQ6E0B8_9GAMM</name>
<comment type="subcellular location">
    <subcellularLocation>
        <location evidence="1">Cell membrane</location>
        <topology evidence="1">Multi-pass membrane protein</topology>
    </subcellularLocation>
</comment>
<dbReference type="Proteomes" id="UP001157353">
    <property type="component" value="Unassembled WGS sequence"/>
</dbReference>
<dbReference type="PANTHER" id="PTHR30509">
    <property type="entry name" value="P-HYDROXYBENZOIC ACID EFFLUX PUMP SUBUNIT-RELATED"/>
    <property type="match status" value="1"/>
</dbReference>
<sequence>MHKIRLKNTTKEAIKVGIAVASTILVSLWLGWDKSYWSAITVFVVAANETYSHSIHKARNRLLGTVIGVVASIFLLSQFPQDKVLFTLFYTLFMAFSAFMSVHKRYGYAFRTGFVVCVVIASVSGFNADTSFAYSILRIQETVLGIVVYSVVFRFIWPKKTEDVFFEIMALSTQHNRKKLRLITHNQLQSATPEVIKDLEEESIAQISRLNKLDDILGLALTDSSRLAYERVYWRLIVKALMQFEALMTQKIQGEKIDSNIIVKGAKILSKSLCSPKSNNGELMRWCDEIEANYRIKKAPVSAFSAPVKQRIIFTCKAVSILLTSLAFWIYLPVPGSSMMPMVASVFAIVLAPMPSKAIKFTAICTAIWGVFFLAEFVFIIPAFTEAWQLALLYLFNGIFIWKVSEAPSLQIQKSLAGNLSVVLCMGALQSSPNFEITTPLMMLTVVFIILGIINFYNKLYRSV</sequence>
<evidence type="ECO:0000313" key="9">
    <source>
        <dbReference type="Proteomes" id="UP001157353"/>
    </source>
</evidence>
<proteinExistence type="predicted"/>
<keyword evidence="3" id="KW-1003">Cell membrane</keyword>
<keyword evidence="4 7" id="KW-0812">Transmembrane</keyword>
<dbReference type="RefSeq" id="WP_284203908.1">
    <property type="nucleotide sequence ID" value="NZ_BSPQ01000005.1"/>
</dbReference>
<accession>A0ABQ6E0B8</accession>
<feature type="transmembrane region" description="Helical" evidence="7">
    <location>
        <begin position="312"/>
        <end position="332"/>
    </location>
</feature>
<comment type="caution">
    <text evidence="8">The sequence shown here is derived from an EMBL/GenBank/DDBJ whole genome shotgun (WGS) entry which is preliminary data.</text>
</comment>
<evidence type="ECO:0000256" key="3">
    <source>
        <dbReference type="ARBA" id="ARBA00022475"/>
    </source>
</evidence>
<reference evidence="9" key="1">
    <citation type="journal article" date="2019" name="Int. J. Syst. Evol. Microbiol.">
        <title>The Global Catalogue of Microorganisms (GCM) 10K type strain sequencing project: providing services to taxonomists for standard genome sequencing and annotation.</title>
        <authorList>
            <consortium name="The Broad Institute Genomics Platform"/>
            <consortium name="The Broad Institute Genome Sequencing Center for Infectious Disease"/>
            <person name="Wu L."/>
            <person name="Ma J."/>
        </authorList>
    </citation>
    <scope>NUCLEOTIDE SEQUENCE [LARGE SCALE GENOMIC DNA]</scope>
    <source>
        <strain evidence="9">NBRC 103166</strain>
    </source>
</reference>
<dbReference type="PANTHER" id="PTHR30509:SF9">
    <property type="entry name" value="MULTIDRUG RESISTANCE PROTEIN MDTO"/>
    <property type="match status" value="1"/>
</dbReference>
<dbReference type="Pfam" id="PF04632">
    <property type="entry name" value="FUSC"/>
    <property type="match status" value="1"/>
</dbReference>
<evidence type="ECO:0000256" key="4">
    <source>
        <dbReference type="ARBA" id="ARBA00022692"/>
    </source>
</evidence>
<feature type="transmembrane region" description="Helical" evidence="7">
    <location>
        <begin position="12"/>
        <end position="30"/>
    </location>
</feature>